<proteinExistence type="inferred from homology"/>
<evidence type="ECO:0000313" key="19">
    <source>
        <dbReference type="Proteomes" id="UP001175271"/>
    </source>
</evidence>
<keyword evidence="7" id="KW-1133">Transmembrane helix</keyword>
<dbReference type="InterPro" id="IPR050401">
    <property type="entry name" value="Cyclic_nucleotide_synthase"/>
</dbReference>
<dbReference type="GO" id="GO:0006935">
    <property type="term" value="P:chemotaxis"/>
    <property type="evidence" value="ECO:0007669"/>
    <property type="project" value="UniProtKB-ARBA"/>
</dbReference>
<dbReference type="GO" id="GO:0007168">
    <property type="term" value="P:receptor guanylyl cyclase signaling pathway"/>
    <property type="evidence" value="ECO:0007669"/>
    <property type="project" value="TreeGrafter"/>
</dbReference>
<comment type="similarity">
    <text evidence="13">Belongs to the adenylyl cyclase class-4/guanylyl cyclase family.</text>
</comment>
<evidence type="ECO:0000256" key="1">
    <source>
        <dbReference type="ARBA" id="ARBA00001436"/>
    </source>
</evidence>
<feature type="domain" description="Guanylate cyclase" evidence="17">
    <location>
        <begin position="877"/>
        <end position="1007"/>
    </location>
</feature>
<dbReference type="PROSITE" id="PS50011">
    <property type="entry name" value="PROTEIN_KINASE_DOM"/>
    <property type="match status" value="2"/>
</dbReference>
<dbReference type="EMBL" id="JAUCMV010000002">
    <property type="protein sequence ID" value="KAK0415359.1"/>
    <property type="molecule type" value="Genomic_DNA"/>
</dbReference>
<feature type="chain" id="PRO_5041467588" description="Guanylate cyclase" evidence="15">
    <location>
        <begin position="19"/>
        <end position="2089"/>
    </location>
</feature>
<comment type="catalytic activity">
    <reaction evidence="1 14">
        <text>GTP = 3',5'-cyclic GMP + diphosphate</text>
        <dbReference type="Rhea" id="RHEA:13665"/>
        <dbReference type="ChEBI" id="CHEBI:33019"/>
        <dbReference type="ChEBI" id="CHEBI:37565"/>
        <dbReference type="ChEBI" id="CHEBI:57746"/>
        <dbReference type="EC" id="4.6.1.2"/>
    </reaction>
</comment>
<dbReference type="InterPro" id="IPR018297">
    <property type="entry name" value="A/G_cyclase_CS"/>
</dbReference>
<keyword evidence="10" id="KW-0325">Glycoprotein</keyword>
<gene>
    <name evidence="18" type="ORF">QR680_011906</name>
</gene>
<evidence type="ECO:0000256" key="8">
    <source>
        <dbReference type="ARBA" id="ARBA00023136"/>
    </source>
</evidence>
<keyword evidence="19" id="KW-1185">Reference proteome</keyword>
<dbReference type="PROSITE" id="PS50125">
    <property type="entry name" value="GUANYLATE_CYCLASE_2"/>
    <property type="match status" value="2"/>
</dbReference>
<dbReference type="SMART" id="SM00044">
    <property type="entry name" value="CYCc"/>
    <property type="match status" value="2"/>
</dbReference>
<comment type="caution">
    <text evidence="18">The sequence shown here is derived from an EMBL/GenBank/DDBJ whole genome shotgun (WGS) entry which is preliminary data.</text>
</comment>
<keyword evidence="5 15" id="KW-0732">Signal</keyword>
<feature type="domain" description="Guanylate cyclase" evidence="17">
    <location>
        <begin position="1897"/>
        <end position="2027"/>
    </location>
</feature>
<feature type="domain" description="Protein kinase" evidence="16">
    <location>
        <begin position="501"/>
        <end position="819"/>
    </location>
</feature>
<dbReference type="Proteomes" id="UP001175271">
    <property type="component" value="Unassembled WGS sequence"/>
</dbReference>
<accession>A0AA39I2T7</accession>
<evidence type="ECO:0000256" key="3">
    <source>
        <dbReference type="ARBA" id="ARBA00012202"/>
    </source>
</evidence>
<evidence type="ECO:0000256" key="9">
    <source>
        <dbReference type="ARBA" id="ARBA00023170"/>
    </source>
</evidence>
<evidence type="ECO:0000256" key="5">
    <source>
        <dbReference type="ARBA" id="ARBA00022729"/>
    </source>
</evidence>
<dbReference type="Pfam" id="PF00211">
    <property type="entry name" value="Guanylate_cyc"/>
    <property type="match status" value="2"/>
</dbReference>
<evidence type="ECO:0000256" key="4">
    <source>
        <dbReference type="ARBA" id="ARBA00022692"/>
    </source>
</evidence>
<sequence length="2089" mass="234887">MGFLVRMCYFLFVSVARAQITVSPSSTTISTSISTASSTDQPSVLPQATKMLKIGVMMPKTNPDVIEESGFDRAAGAIPMAVDLIRKDRLLDDYNFTFIARYSECNDIKATGSAVELITINMVDAVIGPTCSSAAIHSGIITAYYNIPTYLWGMVASHQLADISKYTTTTRLTADSAELAEAFVAFMNKFGFDRFAFMYILRGQQKCKYIGDDLKGVIENTTLSDVSMTYSHQMENSSAEVISKTMEAAVKRARIFALCFANDVDRRNFFLVIHDMGLHTDEYLYVMLDTRGFGFGQRAKSKEFMDATGTVPLYIDQSEKPDGRDQDAMAAARMAVSIDFDATTSAGDISDFNKKVIERIRGWPFYCTECNSSDVAATYARYLHDAMYLYALALNRTITKNPLNIRNGRAIAQNSNVTFQGASGEVIFNKERQREAVFVVMGLNGTNSVVKFSTLKRNQTGNMTYYPESREKRIWDTRAGKKPRAVPLCGFDGNSCPEDPIRSPWVIGAVATGCVFAVITLVKHTPKKAGSESSRSLASSTMSVATKLTIETELESEFFTLYYLSGEPVVASKHHIRLNLDKNDHADMRKLRSLDHSNLNKFLGLCLDAEDCMYMSIWKYCSRRSLQDVFLRESITMDSFVMCSLMRDILQGLNYIHNSFLEHHGHLTSSNCLVDDRWQVKLSDYGLEGLRKADRLSHKKLLWRAPELLRDESVFGTQAGDVYSFAIICSEIMSRKPAYNLDSRPETEEEIVYLVKRGGNTLCRPSISNMAEFNPAFIHLVRDCWSERVRERPTVDQVMKLMKSIVPNSNVNLMDHVFRMMESYADSLEHEVQARVRELESEKKKSDLLLYRMMPKQIAEKLKMGSSVEPETFESVTVFFSDVVSFTTLASRCTPLQVVDLLNRLYTNFDQIIDNHDVYKVETIGDGYLCVSGLPHRNGDRHVIEIADMSLEFIASLQGFRIPHIPSETVQIRVGMHTGSVVAGVVGLTMPRYCLFGDTVNTASRMESNSKPNRIHMSSEAYLAIQKFPGYTTESRGDVIIKGKGVMETFWLLGKASSTDQPSVLPQATKMLKIGLIMPKTNPDITEESGFDRAAGAIPMAIDLIRKDHLLDDYNFTFITKFAECQDEKAAGSTVELITINMVDALIGPTCSSAAIHSGIITAYYNIPTYLWGMVASHQLADTSRYLSTVRLTADSAELAEAFVAFMNKFGFDRFAFMYILRGQQKCKYIGDDLKGVIENTTLSDVSMTYSHQMENSSAEVISKTMEAAVKRARIFALCFANDVDRRNFFLAIYDMGLHTDEYLYVMLDTRGFGFGQRAKSKEFMDATGTVPLYIDQSEKPDGRDQDAMAAARMAVSIDFDATTSVGNISDFNKKVIERIRGWPFYCTECNSSDVAATYARYLHDAMYLYALALNRTITKNPLNIRNGRAIAQNSNVTFQGASGEVIFNKERQREAVFVVMGLNGTNSVVKFSTLKRNQTGNMTYYPESREKRIWDTRAGKKPRAVPLCGFDGNSCPEDPIRSPWVIGAVATGCVFAVITLVKHTPKKAGSESSRSLASSTMSVATKLTIETELESEFFTLYYLSGEPVVASKHHIRLNLDKNDHADMRKLRSLDHSNLNKFLGLCLDAEDCMYMSIWKYCSRRSLQDVFLRESITMDSFVMCSLMRDILQGLNYIHNSFLEHHGHLTSSNCLVDDRWQVKLSDYGLEGLRKADRLSHKKLLWRAPELLRDESVFGTKAGDVYSFAIICSEIMSRKPAYDLDSRPETEEEIVYLVKRGGSTLCRPSISNMAEFNPAFVHLVRDCWSENVRERPTVEQVIKLMKSIVPKSNVNLMDHVFRMMESYADSLEQEVQARVRELESEKRKSDLLLYRMMPKQIAEKLKMGSSVEPETFESVTVFFSDVVSFTTLASRCTPLQVVDLLNRLYTNFDQIIDNHDVYKVETIGDGYLCVSGLPHRNGDRHVMEIADMSLEFIASLQGFRIPHIPSQTVQIRVGMHTGSVVAGVVGLTMPRYCLFGDTVNTASRMESNSKPNRIHMSGQARVAIQRFPGYTTESRGDVIIKGKGVMETFWLVGRQSSLKEELRSEART</sequence>
<dbReference type="InterPro" id="IPR001245">
    <property type="entry name" value="Ser-Thr/Tyr_kinase_cat_dom"/>
</dbReference>
<keyword evidence="12 14" id="KW-0141">cGMP biosynthesis</keyword>
<dbReference type="GO" id="GO:0004672">
    <property type="term" value="F:protein kinase activity"/>
    <property type="evidence" value="ECO:0007669"/>
    <property type="project" value="InterPro"/>
</dbReference>
<keyword evidence="9" id="KW-0675">Receptor</keyword>
<dbReference type="GO" id="GO:0004383">
    <property type="term" value="F:guanylate cyclase activity"/>
    <property type="evidence" value="ECO:0007669"/>
    <property type="project" value="UniProtKB-EC"/>
</dbReference>
<dbReference type="GO" id="GO:0007635">
    <property type="term" value="P:chemosensory behavior"/>
    <property type="evidence" value="ECO:0007669"/>
    <property type="project" value="UniProtKB-ARBA"/>
</dbReference>
<feature type="domain" description="Protein kinase" evidence="16">
    <location>
        <begin position="1521"/>
        <end position="1839"/>
    </location>
</feature>
<evidence type="ECO:0000256" key="11">
    <source>
        <dbReference type="ARBA" id="ARBA00023239"/>
    </source>
</evidence>
<dbReference type="PANTHER" id="PTHR11920:SF495">
    <property type="entry name" value="RECEPTOR-TYPE GUANYLATE CYCLASE GCY-7"/>
    <property type="match status" value="1"/>
</dbReference>
<dbReference type="Pfam" id="PF01094">
    <property type="entry name" value="ANF_receptor"/>
    <property type="match status" value="2"/>
</dbReference>
<evidence type="ECO:0000256" key="12">
    <source>
        <dbReference type="ARBA" id="ARBA00023293"/>
    </source>
</evidence>
<dbReference type="Gene3D" id="3.40.50.2300">
    <property type="match status" value="4"/>
</dbReference>
<name>A0AA39I2T7_9BILA</name>
<evidence type="ECO:0000256" key="13">
    <source>
        <dbReference type="RuleBase" id="RU000405"/>
    </source>
</evidence>
<dbReference type="SUPFAM" id="SSF55073">
    <property type="entry name" value="Nucleotide cyclase"/>
    <property type="match status" value="2"/>
</dbReference>
<dbReference type="InterPro" id="IPR001054">
    <property type="entry name" value="A/G_cyclase"/>
</dbReference>
<evidence type="ECO:0000259" key="16">
    <source>
        <dbReference type="PROSITE" id="PS50011"/>
    </source>
</evidence>
<dbReference type="InterPro" id="IPR000719">
    <property type="entry name" value="Prot_kinase_dom"/>
</dbReference>
<keyword evidence="4" id="KW-0812">Transmembrane</keyword>
<dbReference type="FunFam" id="3.30.70.1230:FF:000023">
    <property type="entry name" value="Guanylate cyclase"/>
    <property type="match status" value="2"/>
</dbReference>
<dbReference type="GO" id="GO:0005886">
    <property type="term" value="C:plasma membrane"/>
    <property type="evidence" value="ECO:0007669"/>
    <property type="project" value="TreeGrafter"/>
</dbReference>
<evidence type="ECO:0000256" key="14">
    <source>
        <dbReference type="RuleBase" id="RU003431"/>
    </source>
</evidence>
<dbReference type="CDD" id="cd06352">
    <property type="entry name" value="PBP1_NPR_GC-like"/>
    <property type="match status" value="2"/>
</dbReference>
<dbReference type="GO" id="GO:0005524">
    <property type="term" value="F:ATP binding"/>
    <property type="evidence" value="ECO:0007669"/>
    <property type="project" value="InterPro"/>
</dbReference>
<dbReference type="EC" id="4.6.1.2" evidence="3 14"/>
<dbReference type="Gene3D" id="6.10.250.780">
    <property type="match status" value="1"/>
</dbReference>
<reference evidence="18" key="1">
    <citation type="submission" date="2023-06" db="EMBL/GenBank/DDBJ databases">
        <title>Genomic analysis of the entomopathogenic nematode Steinernema hermaphroditum.</title>
        <authorList>
            <person name="Schwarz E.M."/>
            <person name="Heppert J.K."/>
            <person name="Baniya A."/>
            <person name="Schwartz H.T."/>
            <person name="Tan C.-H."/>
            <person name="Antoshechkin I."/>
            <person name="Sternberg P.W."/>
            <person name="Goodrich-Blair H."/>
            <person name="Dillman A.R."/>
        </authorList>
    </citation>
    <scope>NUCLEOTIDE SEQUENCE</scope>
    <source>
        <strain evidence="18">PS9179</strain>
        <tissue evidence="18">Whole animal</tissue>
    </source>
</reference>
<dbReference type="InterPro" id="IPR001828">
    <property type="entry name" value="ANF_lig-bd_rcpt"/>
</dbReference>
<dbReference type="SUPFAM" id="SSF56112">
    <property type="entry name" value="Protein kinase-like (PK-like)"/>
    <property type="match status" value="2"/>
</dbReference>
<evidence type="ECO:0000259" key="17">
    <source>
        <dbReference type="PROSITE" id="PS50125"/>
    </source>
</evidence>
<protein>
    <recommendedName>
        <fullName evidence="3 14">Guanylate cyclase</fullName>
        <ecNumber evidence="3 14">4.6.1.2</ecNumber>
    </recommendedName>
</protein>
<dbReference type="InterPro" id="IPR028082">
    <property type="entry name" value="Peripla_BP_I"/>
</dbReference>
<evidence type="ECO:0000313" key="18">
    <source>
        <dbReference type="EMBL" id="KAK0415359.1"/>
    </source>
</evidence>
<keyword evidence="11 13" id="KW-0456">Lyase</keyword>
<dbReference type="Gene3D" id="1.10.510.10">
    <property type="entry name" value="Transferase(Phosphotransferase) domain 1"/>
    <property type="match status" value="2"/>
</dbReference>
<dbReference type="Gene3D" id="3.30.70.1230">
    <property type="entry name" value="Nucleotide cyclase"/>
    <property type="match status" value="2"/>
</dbReference>
<keyword evidence="6" id="KW-0547">Nucleotide-binding</keyword>
<evidence type="ECO:0000256" key="7">
    <source>
        <dbReference type="ARBA" id="ARBA00022989"/>
    </source>
</evidence>
<evidence type="ECO:0000256" key="15">
    <source>
        <dbReference type="SAM" id="SignalP"/>
    </source>
</evidence>
<feature type="signal peptide" evidence="15">
    <location>
        <begin position="1"/>
        <end position="18"/>
    </location>
</feature>
<organism evidence="18 19">
    <name type="scientific">Steinernema hermaphroditum</name>
    <dbReference type="NCBI Taxonomy" id="289476"/>
    <lineage>
        <taxon>Eukaryota</taxon>
        <taxon>Metazoa</taxon>
        <taxon>Ecdysozoa</taxon>
        <taxon>Nematoda</taxon>
        <taxon>Chromadorea</taxon>
        <taxon>Rhabditida</taxon>
        <taxon>Tylenchina</taxon>
        <taxon>Panagrolaimomorpha</taxon>
        <taxon>Strongyloidoidea</taxon>
        <taxon>Steinernematidae</taxon>
        <taxon>Steinernema</taxon>
    </lineage>
</organism>
<dbReference type="Pfam" id="PF07714">
    <property type="entry name" value="PK_Tyr_Ser-Thr"/>
    <property type="match status" value="2"/>
</dbReference>
<dbReference type="PROSITE" id="PS00452">
    <property type="entry name" value="GUANYLATE_CYCLASE_1"/>
    <property type="match status" value="2"/>
</dbReference>
<dbReference type="PANTHER" id="PTHR11920">
    <property type="entry name" value="GUANYLYL CYCLASE"/>
    <property type="match status" value="1"/>
</dbReference>
<dbReference type="InterPro" id="IPR011009">
    <property type="entry name" value="Kinase-like_dom_sf"/>
</dbReference>
<dbReference type="InterPro" id="IPR029787">
    <property type="entry name" value="Nucleotide_cyclase"/>
</dbReference>
<comment type="subcellular location">
    <subcellularLocation>
        <location evidence="2">Membrane</location>
        <topology evidence="2">Single-pass type I membrane protein</topology>
    </subcellularLocation>
</comment>
<evidence type="ECO:0000256" key="6">
    <source>
        <dbReference type="ARBA" id="ARBA00022741"/>
    </source>
</evidence>
<evidence type="ECO:0000256" key="2">
    <source>
        <dbReference type="ARBA" id="ARBA00004479"/>
    </source>
</evidence>
<dbReference type="GO" id="GO:0001653">
    <property type="term" value="F:peptide receptor activity"/>
    <property type="evidence" value="ECO:0007669"/>
    <property type="project" value="TreeGrafter"/>
</dbReference>
<keyword evidence="8" id="KW-0472">Membrane</keyword>
<dbReference type="GO" id="GO:0035556">
    <property type="term" value="P:intracellular signal transduction"/>
    <property type="evidence" value="ECO:0007669"/>
    <property type="project" value="InterPro"/>
</dbReference>
<evidence type="ECO:0000256" key="10">
    <source>
        <dbReference type="ARBA" id="ARBA00023180"/>
    </source>
</evidence>
<dbReference type="CDD" id="cd07302">
    <property type="entry name" value="CHD"/>
    <property type="match status" value="2"/>
</dbReference>
<dbReference type="GO" id="GO:0004016">
    <property type="term" value="F:adenylate cyclase activity"/>
    <property type="evidence" value="ECO:0007669"/>
    <property type="project" value="TreeGrafter"/>
</dbReference>
<dbReference type="SUPFAM" id="SSF53822">
    <property type="entry name" value="Periplasmic binding protein-like I"/>
    <property type="match status" value="2"/>
</dbReference>